<dbReference type="EMBL" id="QNRE01000001">
    <property type="protein sequence ID" value="RBO96746.1"/>
    <property type="molecule type" value="Genomic_DNA"/>
</dbReference>
<comment type="caution">
    <text evidence="2">The sequence shown here is derived from an EMBL/GenBank/DDBJ whole genome shotgun (WGS) entry which is preliminary data.</text>
</comment>
<dbReference type="Gene3D" id="3.40.50.720">
    <property type="entry name" value="NAD(P)-binding Rossmann-like Domain"/>
    <property type="match status" value="1"/>
</dbReference>
<dbReference type="STRING" id="1210090.GCA_001613185_03005"/>
<protein>
    <submittedName>
        <fullName evidence="2">Uncharacterized protein YbjT (DUF2867 family)</fullName>
    </submittedName>
</protein>
<evidence type="ECO:0000313" key="3">
    <source>
        <dbReference type="Proteomes" id="UP000252586"/>
    </source>
</evidence>
<name>A0A366E2Z5_9NOCA</name>
<dbReference type="PANTHER" id="PTHR43162:SF1">
    <property type="entry name" value="PRESTALK A DIFFERENTIATION PROTEIN A"/>
    <property type="match status" value="1"/>
</dbReference>
<dbReference type="Proteomes" id="UP000252586">
    <property type="component" value="Unassembled WGS sequence"/>
</dbReference>
<reference evidence="2 3" key="1">
    <citation type="submission" date="2018-06" db="EMBL/GenBank/DDBJ databases">
        <title>Genomic Encyclopedia of Type Strains, Phase IV (KMG-IV): sequencing the most valuable type-strain genomes for metagenomic binning, comparative biology and taxonomic classification.</title>
        <authorList>
            <person name="Goeker M."/>
        </authorList>
    </citation>
    <scope>NUCLEOTIDE SEQUENCE [LARGE SCALE GENOMIC DNA]</scope>
    <source>
        <strain evidence="2 3">DSM 44599</strain>
    </source>
</reference>
<evidence type="ECO:0000313" key="2">
    <source>
        <dbReference type="EMBL" id="RBO96746.1"/>
    </source>
</evidence>
<dbReference type="RefSeq" id="WP_067509063.1">
    <property type="nucleotide sequence ID" value="NZ_CP107943.1"/>
</dbReference>
<proteinExistence type="predicted"/>
<dbReference type="OrthoDB" id="3510772at2"/>
<dbReference type="InterPro" id="IPR016040">
    <property type="entry name" value="NAD(P)-bd_dom"/>
</dbReference>
<sequence length="265" mass="28741">MTYLVLGATGKTGRHVVPALTARGVTVRAVSRATGFHWEDPSTWDEVLAGVRGVYLVENDENPDPVADFAKRAAAAGVRRLVFLSARSGDAVTLAPKRASERAVAEAGVPWTALRPSWFTQNFTEFPVFADPLATGVLRLPTGDGREPFIDTRDIAEVAAAALLDDGHEGRIYELTGPRALSFPEFLAEYAQTTGRALRFESVGEERYRADAAAEGMPEEFAELLVRLFREIRHDGGASIAPGVAEVLGRPPRDPAVWMREQAGK</sequence>
<dbReference type="Pfam" id="PF13460">
    <property type="entry name" value="NAD_binding_10"/>
    <property type="match status" value="1"/>
</dbReference>
<dbReference type="PANTHER" id="PTHR43162">
    <property type="match status" value="1"/>
</dbReference>
<accession>A0A366E2Z5</accession>
<organism evidence="2 3">
    <name type="scientific">Nocardia puris</name>
    <dbReference type="NCBI Taxonomy" id="208602"/>
    <lineage>
        <taxon>Bacteria</taxon>
        <taxon>Bacillati</taxon>
        <taxon>Actinomycetota</taxon>
        <taxon>Actinomycetes</taxon>
        <taxon>Mycobacteriales</taxon>
        <taxon>Nocardiaceae</taxon>
        <taxon>Nocardia</taxon>
    </lineage>
</organism>
<dbReference type="InterPro" id="IPR036291">
    <property type="entry name" value="NAD(P)-bd_dom_sf"/>
</dbReference>
<gene>
    <name evidence="2" type="ORF">DFR74_101762</name>
</gene>
<evidence type="ECO:0000259" key="1">
    <source>
        <dbReference type="Pfam" id="PF13460"/>
    </source>
</evidence>
<feature type="domain" description="NAD(P)-binding" evidence="1">
    <location>
        <begin position="7"/>
        <end position="165"/>
    </location>
</feature>
<keyword evidence="3" id="KW-1185">Reference proteome</keyword>
<dbReference type="InterPro" id="IPR051604">
    <property type="entry name" value="Ergot_Alk_Oxidoreductase"/>
</dbReference>
<dbReference type="AlphaFoldDB" id="A0A366E2Z5"/>
<dbReference type="SUPFAM" id="SSF51735">
    <property type="entry name" value="NAD(P)-binding Rossmann-fold domains"/>
    <property type="match status" value="1"/>
</dbReference>
<dbReference type="Gene3D" id="3.90.25.10">
    <property type="entry name" value="UDP-galactose 4-epimerase, domain 1"/>
    <property type="match status" value="1"/>
</dbReference>